<comment type="similarity">
    <text evidence="8">Belongs to the ATX1 family.</text>
</comment>
<keyword evidence="6" id="KW-0143">Chaperone</keyword>
<organism evidence="13 14">
    <name type="scientific">Gnathostoma spinigerum</name>
    <dbReference type="NCBI Taxonomy" id="75299"/>
    <lineage>
        <taxon>Eukaryota</taxon>
        <taxon>Metazoa</taxon>
        <taxon>Ecdysozoa</taxon>
        <taxon>Nematoda</taxon>
        <taxon>Chromadorea</taxon>
        <taxon>Rhabditida</taxon>
        <taxon>Spirurina</taxon>
        <taxon>Gnathostomatomorpha</taxon>
        <taxon>Gnathostomatoidea</taxon>
        <taxon>Gnathostomatidae</taxon>
        <taxon>Gnathostoma</taxon>
    </lineage>
</organism>
<dbReference type="InterPro" id="IPR036163">
    <property type="entry name" value="HMA_dom_sf"/>
</dbReference>
<feature type="domain" description="HMA" evidence="12">
    <location>
        <begin position="2"/>
        <end position="66"/>
    </location>
</feature>
<evidence type="ECO:0000256" key="1">
    <source>
        <dbReference type="ARBA" id="ARBA00022448"/>
    </source>
</evidence>
<keyword evidence="5" id="KW-0406">Ion transport</keyword>
<dbReference type="Pfam" id="PF00403">
    <property type="entry name" value="HMA"/>
    <property type="match status" value="1"/>
</dbReference>
<dbReference type="CDD" id="cd00371">
    <property type="entry name" value="HMA"/>
    <property type="match status" value="1"/>
</dbReference>
<dbReference type="InterPro" id="IPR051881">
    <property type="entry name" value="Copper_transport_ATOX1-like"/>
</dbReference>
<dbReference type="Gene3D" id="3.30.70.100">
    <property type="match status" value="1"/>
</dbReference>
<comment type="function">
    <text evidence="7">Binds and deliver cytosolic copper to the copper ATPase proteins. May be important in cellular antioxidant defense.</text>
</comment>
<dbReference type="AlphaFoldDB" id="A0ABD6ER25"/>
<dbReference type="Proteomes" id="UP001608902">
    <property type="component" value="Unassembled WGS sequence"/>
</dbReference>
<name>A0ABD6ER25_9BILA</name>
<evidence type="ECO:0000313" key="13">
    <source>
        <dbReference type="EMBL" id="MFH4982424.1"/>
    </source>
</evidence>
<keyword evidence="1" id="KW-0813">Transport</keyword>
<evidence type="ECO:0000256" key="11">
    <source>
        <dbReference type="ARBA" id="ARBA00046351"/>
    </source>
</evidence>
<comment type="subunit">
    <text evidence="11">Homodimer. Interacts with ATP7B. Interacts with ATP7A. Interacts (via dimer form) with SLC31A1 (via C-terminal domain); this interaction improves ATOX1 stability and controls intracellular Cu(I) levels.</text>
</comment>
<keyword evidence="4" id="KW-0186">Copper</keyword>
<evidence type="ECO:0000256" key="2">
    <source>
        <dbReference type="ARBA" id="ARBA00022723"/>
    </source>
</evidence>
<evidence type="ECO:0000256" key="4">
    <source>
        <dbReference type="ARBA" id="ARBA00023008"/>
    </source>
</evidence>
<evidence type="ECO:0000256" key="6">
    <source>
        <dbReference type="ARBA" id="ARBA00023186"/>
    </source>
</evidence>
<dbReference type="SUPFAM" id="SSF55008">
    <property type="entry name" value="HMA, heavy metal-associated domain"/>
    <property type="match status" value="1"/>
</dbReference>
<dbReference type="PANTHER" id="PTHR46365:SF1">
    <property type="entry name" value="COPPER TRANSPORT PROTEIN ATOX1"/>
    <property type="match status" value="1"/>
</dbReference>
<evidence type="ECO:0000256" key="7">
    <source>
        <dbReference type="ARBA" id="ARBA00037651"/>
    </source>
</evidence>
<keyword evidence="3" id="KW-0187">Copper transport</keyword>
<evidence type="ECO:0000259" key="12">
    <source>
        <dbReference type="PROSITE" id="PS50846"/>
    </source>
</evidence>
<dbReference type="GO" id="GO:0046872">
    <property type="term" value="F:metal ion binding"/>
    <property type="evidence" value="ECO:0007669"/>
    <property type="project" value="UniProtKB-KW"/>
</dbReference>
<dbReference type="EMBL" id="JBGFUD010009275">
    <property type="protein sequence ID" value="MFH4982424.1"/>
    <property type="molecule type" value="Genomic_DNA"/>
</dbReference>
<accession>A0ABD6ER25</accession>
<keyword evidence="2" id="KW-0479">Metal-binding</keyword>
<evidence type="ECO:0000256" key="5">
    <source>
        <dbReference type="ARBA" id="ARBA00023065"/>
    </source>
</evidence>
<evidence type="ECO:0000256" key="8">
    <source>
        <dbReference type="ARBA" id="ARBA00038171"/>
    </source>
</evidence>
<sequence length="69" mass="7519">MSKIYSFKFEMSCDGCANAARKVLSKLGSDVTDVDVNVNEGKIKVTTNLPSSTILETLKKTGKKCELEC</sequence>
<reference evidence="13 14" key="1">
    <citation type="submission" date="2024-08" db="EMBL/GenBank/DDBJ databases">
        <title>Gnathostoma spinigerum genome.</title>
        <authorList>
            <person name="Gonzalez-Bertolin B."/>
            <person name="Monzon S."/>
            <person name="Zaballos A."/>
            <person name="Jimenez P."/>
            <person name="Dekumyoy P."/>
            <person name="Varona S."/>
            <person name="Cuesta I."/>
            <person name="Sumanam S."/>
            <person name="Adisakwattana P."/>
            <person name="Gasser R.B."/>
            <person name="Hernandez-Gonzalez A."/>
            <person name="Young N.D."/>
            <person name="Perteguer M.J."/>
        </authorList>
    </citation>
    <scope>NUCLEOTIDE SEQUENCE [LARGE SCALE GENOMIC DNA]</scope>
    <source>
        <strain evidence="13">AL3</strain>
        <tissue evidence="13">Liver</tissue>
    </source>
</reference>
<evidence type="ECO:0000256" key="3">
    <source>
        <dbReference type="ARBA" id="ARBA00022796"/>
    </source>
</evidence>
<comment type="caution">
    <text evidence="13">The sequence shown here is derived from an EMBL/GenBank/DDBJ whole genome shotgun (WGS) entry which is preliminary data.</text>
</comment>
<dbReference type="PANTHER" id="PTHR46365">
    <property type="entry name" value="COPPER TRANSPORT PROTEIN ATOX1"/>
    <property type="match status" value="1"/>
</dbReference>
<evidence type="ECO:0000256" key="10">
    <source>
        <dbReference type="ARBA" id="ARBA00043201"/>
    </source>
</evidence>
<dbReference type="FunFam" id="3.30.70.100:FF:000008">
    <property type="entry name" value="Copper transport protein ATOX1"/>
    <property type="match status" value="1"/>
</dbReference>
<dbReference type="InterPro" id="IPR006121">
    <property type="entry name" value="HMA_dom"/>
</dbReference>
<keyword evidence="14" id="KW-1185">Reference proteome</keyword>
<dbReference type="GO" id="GO:0006825">
    <property type="term" value="P:copper ion transport"/>
    <property type="evidence" value="ECO:0007669"/>
    <property type="project" value="UniProtKB-KW"/>
</dbReference>
<proteinExistence type="inferred from homology"/>
<evidence type="ECO:0000256" key="9">
    <source>
        <dbReference type="ARBA" id="ARBA00040962"/>
    </source>
</evidence>
<evidence type="ECO:0000313" key="14">
    <source>
        <dbReference type="Proteomes" id="UP001608902"/>
    </source>
</evidence>
<gene>
    <name evidence="13" type="ORF">AB6A40_009133</name>
</gene>
<dbReference type="PROSITE" id="PS50846">
    <property type="entry name" value="HMA_2"/>
    <property type="match status" value="1"/>
</dbReference>
<protein>
    <recommendedName>
        <fullName evidence="9">Copper transport protein ATOX1</fullName>
    </recommendedName>
    <alternativeName>
        <fullName evidence="10">Metal transport protein ATX1</fullName>
    </alternativeName>
</protein>